<dbReference type="PANTHER" id="PTHR23517">
    <property type="entry name" value="RESISTANCE PROTEIN MDTM, PUTATIVE-RELATED-RELATED"/>
    <property type="match status" value="1"/>
</dbReference>
<keyword evidence="4 7" id="KW-0812">Transmembrane</keyword>
<evidence type="ECO:0000256" key="8">
    <source>
        <dbReference type="SAM" id="Phobius"/>
    </source>
</evidence>
<dbReference type="Pfam" id="PF00854">
    <property type="entry name" value="PTR2"/>
    <property type="match status" value="1"/>
</dbReference>
<dbReference type="PROSITE" id="PS01022">
    <property type="entry name" value="PTR2_1"/>
    <property type="match status" value="1"/>
</dbReference>
<evidence type="ECO:0000313" key="10">
    <source>
        <dbReference type="Proteomes" id="UP001526225"/>
    </source>
</evidence>
<dbReference type="InterPro" id="IPR050171">
    <property type="entry name" value="MFS_Transporters"/>
</dbReference>
<evidence type="ECO:0000256" key="6">
    <source>
        <dbReference type="ARBA" id="ARBA00023136"/>
    </source>
</evidence>
<feature type="transmembrane region" description="Helical" evidence="8">
    <location>
        <begin position="258"/>
        <end position="279"/>
    </location>
</feature>
<feature type="transmembrane region" description="Helical" evidence="8">
    <location>
        <begin position="368"/>
        <end position="391"/>
    </location>
</feature>
<protein>
    <submittedName>
        <fullName evidence="9">Peptide MFS transporter</fullName>
    </submittedName>
</protein>
<name>A0ABT3E671_9LACO</name>
<dbReference type="InterPro" id="IPR000109">
    <property type="entry name" value="POT_fam"/>
</dbReference>
<feature type="transmembrane region" description="Helical" evidence="8">
    <location>
        <begin position="466"/>
        <end position="485"/>
    </location>
</feature>
<evidence type="ECO:0000256" key="3">
    <source>
        <dbReference type="ARBA" id="ARBA00022475"/>
    </source>
</evidence>
<comment type="caution">
    <text evidence="9">The sequence shown here is derived from an EMBL/GenBank/DDBJ whole genome shotgun (WGS) entry which is preliminary data.</text>
</comment>
<keyword evidence="3" id="KW-1003">Cell membrane</keyword>
<feature type="transmembrane region" description="Helical" evidence="8">
    <location>
        <begin position="233"/>
        <end position="252"/>
    </location>
</feature>
<proteinExistence type="inferred from homology"/>
<evidence type="ECO:0000256" key="7">
    <source>
        <dbReference type="RuleBase" id="RU003755"/>
    </source>
</evidence>
<dbReference type="PANTHER" id="PTHR23517:SF15">
    <property type="entry name" value="PROTON-DEPENDENT OLIGOPEPTIDE FAMILY TRANSPORT PROTEIN"/>
    <property type="match status" value="1"/>
</dbReference>
<feature type="transmembrane region" description="Helical" evidence="8">
    <location>
        <begin position="108"/>
        <end position="135"/>
    </location>
</feature>
<evidence type="ECO:0000256" key="1">
    <source>
        <dbReference type="ARBA" id="ARBA00004651"/>
    </source>
</evidence>
<accession>A0ABT3E671</accession>
<dbReference type="Gene3D" id="1.20.1250.20">
    <property type="entry name" value="MFS general substrate transporter like domains"/>
    <property type="match status" value="1"/>
</dbReference>
<gene>
    <name evidence="9" type="ORF">OIT44_04980</name>
</gene>
<feature type="transmembrane region" description="Helical" evidence="8">
    <location>
        <begin position="436"/>
        <end position="454"/>
    </location>
</feature>
<keyword evidence="6 8" id="KW-0472">Membrane</keyword>
<dbReference type="Proteomes" id="UP001526225">
    <property type="component" value="Unassembled WGS sequence"/>
</dbReference>
<feature type="transmembrane region" description="Helical" evidence="8">
    <location>
        <begin position="403"/>
        <end position="424"/>
    </location>
</feature>
<dbReference type="RefSeq" id="WP_213408937.1">
    <property type="nucleotide sequence ID" value="NZ_CP074441.1"/>
</dbReference>
<dbReference type="SUPFAM" id="SSF103473">
    <property type="entry name" value="MFS general substrate transporter"/>
    <property type="match status" value="1"/>
</dbReference>
<feature type="transmembrane region" description="Helical" evidence="8">
    <location>
        <begin position="291"/>
        <end position="307"/>
    </location>
</feature>
<dbReference type="EMBL" id="JAOZFE010000004">
    <property type="protein sequence ID" value="MCW0953422.1"/>
    <property type="molecule type" value="Genomic_DNA"/>
</dbReference>
<dbReference type="CDD" id="cd17346">
    <property type="entry name" value="MFS_DtpA_like"/>
    <property type="match status" value="1"/>
</dbReference>
<dbReference type="InterPro" id="IPR036259">
    <property type="entry name" value="MFS_trans_sf"/>
</dbReference>
<evidence type="ECO:0000256" key="2">
    <source>
        <dbReference type="ARBA" id="ARBA00022448"/>
    </source>
</evidence>
<keyword evidence="2 7" id="KW-0813">Transport</keyword>
<keyword evidence="10" id="KW-1185">Reference proteome</keyword>
<evidence type="ECO:0000256" key="5">
    <source>
        <dbReference type="ARBA" id="ARBA00022989"/>
    </source>
</evidence>
<feature type="transmembrane region" description="Helical" evidence="8">
    <location>
        <begin position="183"/>
        <end position="201"/>
    </location>
</feature>
<sequence>MSTTNSPVDKKPQKERTFFGQPVGLKTLFQTELWERFSYYGMRAILLYYIWSLIDNGQLDIDRATAASIMAIYASLVYLSSVIGGFVADRILGEYKTVFGGGLLIMAGHIMLAMPGAALTLFSSMALIILGTGLLKPNVSSMVGTLYKGNDMRRDSGFSIFVFGINLGSFIAPFSVGWTQGSYGFHAAFSLAAIGMFLGLIQLHRGKKDIPAESFYAPNPIQPEEVRPLVSKFVIGAVVFALVLVLMFLMGWTSIESFINLLTIIALLLPISYFITMSTSAKVTSEERSRVWAYIPLFIAAILFWAIEEQGSIVLATFAAERVNYAGMPGFVSPAMFQSLNPLFIMLYTPFFAWLWTKWGKSQPSAPLKFAVGLMFAGSSFLLMSLPGALFGTNVTVSPWWLIGSWALVIIGEMLISPVGLSITSRLAPKAFMSQMMSLWFLANAAGSALNAQLVRLYNPENEVSYFLYFGLTSIALGIVLVFMVPRIKRLMVGMD</sequence>
<dbReference type="InterPro" id="IPR005279">
    <property type="entry name" value="Dipep/tripep_permease"/>
</dbReference>
<keyword evidence="5 8" id="KW-1133">Transmembrane helix</keyword>
<feature type="transmembrane region" description="Helical" evidence="8">
    <location>
        <begin position="156"/>
        <end position="177"/>
    </location>
</feature>
<dbReference type="InterPro" id="IPR018456">
    <property type="entry name" value="PTR2_symporter_CS"/>
</dbReference>
<comment type="similarity">
    <text evidence="7">Belongs to the major facilitator superfamily. Proton-dependent oligopeptide transporter (POT/PTR) (TC 2.A.17) family.</text>
</comment>
<reference evidence="9 10" key="1">
    <citation type="submission" date="2022-10" db="EMBL/GenBank/DDBJ databases">
        <title>Weissella fermenti sp. nov., isolated from fermented cabbage.</title>
        <authorList>
            <person name="Lee J.K."/>
            <person name="Baek J.H."/>
            <person name="Choi D.G."/>
            <person name="Kim J.M."/>
            <person name="Jeon C.O."/>
        </authorList>
    </citation>
    <scope>NUCLEOTIDE SEQUENCE [LARGE SCALE GENOMIC DNA]</scope>
    <source>
        <strain evidence="9 10">KACC 18534</strain>
    </source>
</reference>
<feature type="transmembrane region" description="Helical" evidence="8">
    <location>
        <begin position="37"/>
        <end position="54"/>
    </location>
</feature>
<feature type="transmembrane region" description="Helical" evidence="8">
    <location>
        <begin position="335"/>
        <end position="356"/>
    </location>
</feature>
<evidence type="ECO:0000256" key="4">
    <source>
        <dbReference type="ARBA" id="ARBA00022692"/>
    </source>
</evidence>
<dbReference type="NCBIfam" id="TIGR00924">
    <property type="entry name" value="yjdL_sub1_fam"/>
    <property type="match status" value="1"/>
</dbReference>
<evidence type="ECO:0000313" key="9">
    <source>
        <dbReference type="EMBL" id="MCW0953422.1"/>
    </source>
</evidence>
<feature type="transmembrane region" description="Helical" evidence="8">
    <location>
        <begin position="66"/>
        <end position="88"/>
    </location>
</feature>
<dbReference type="PROSITE" id="PS01023">
    <property type="entry name" value="PTR2_2"/>
    <property type="match status" value="1"/>
</dbReference>
<comment type="subcellular location">
    <subcellularLocation>
        <location evidence="1">Cell membrane</location>
        <topology evidence="1">Multi-pass membrane protein</topology>
    </subcellularLocation>
    <subcellularLocation>
        <location evidence="7">Membrane</location>
        <topology evidence="7">Multi-pass membrane protein</topology>
    </subcellularLocation>
</comment>
<organism evidence="9 10">
    <name type="scientific">Weissella ceti</name>
    <dbReference type="NCBI Taxonomy" id="759620"/>
    <lineage>
        <taxon>Bacteria</taxon>
        <taxon>Bacillati</taxon>
        <taxon>Bacillota</taxon>
        <taxon>Bacilli</taxon>
        <taxon>Lactobacillales</taxon>
        <taxon>Lactobacillaceae</taxon>
        <taxon>Weissella</taxon>
    </lineage>
</organism>